<dbReference type="PANTHER" id="PTHR13696">
    <property type="entry name" value="P-LOOP CONTAINING NUCLEOSIDE TRIPHOSPHATE HYDROLASE"/>
    <property type="match status" value="1"/>
</dbReference>
<keyword evidence="2" id="KW-0614">Plasmid</keyword>
<dbReference type="AlphaFoldDB" id="E0UMS0"/>
<dbReference type="KEGG" id="cyj:Cyan7822_6471"/>
<dbReference type="Gene3D" id="3.40.50.300">
    <property type="entry name" value="P-loop containing nucleotide triphosphate hydrolases"/>
    <property type="match status" value="1"/>
</dbReference>
<dbReference type="HOGENOM" id="CLU_037612_1_2_3"/>
<protein>
    <submittedName>
        <fullName evidence="2">Cobyrinic acid ac-diamide synthase</fullName>
    </submittedName>
</protein>
<dbReference type="OrthoDB" id="9815116at2"/>
<dbReference type="Pfam" id="PF13614">
    <property type="entry name" value="AAA_31"/>
    <property type="match status" value="1"/>
</dbReference>
<dbReference type="InterPro" id="IPR027417">
    <property type="entry name" value="P-loop_NTPase"/>
</dbReference>
<dbReference type="SUPFAM" id="SSF52540">
    <property type="entry name" value="P-loop containing nucleoside triphosphate hydrolases"/>
    <property type="match status" value="1"/>
</dbReference>
<dbReference type="RefSeq" id="WP_013334996.1">
    <property type="nucleotide sequence ID" value="NC_014534.1"/>
</dbReference>
<dbReference type="CDD" id="cd02042">
    <property type="entry name" value="ParAB_family"/>
    <property type="match status" value="1"/>
</dbReference>
<evidence type="ECO:0000259" key="1">
    <source>
        <dbReference type="Pfam" id="PF13614"/>
    </source>
</evidence>
<dbReference type="Proteomes" id="UP000008206">
    <property type="component" value="Plasmid Cy782202"/>
</dbReference>
<reference evidence="3" key="1">
    <citation type="journal article" date="2011" name="MBio">
        <title>Novel metabolic attributes of the genus Cyanothece, comprising a group of unicellular nitrogen-fixing Cyanobacteria.</title>
        <authorList>
            <person name="Bandyopadhyay A."/>
            <person name="Elvitigala T."/>
            <person name="Welsh E."/>
            <person name="Stockel J."/>
            <person name="Liberton M."/>
            <person name="Min H."/>
            <person name="Sherman L.A."/>
            <person name="Pakrasi H.B."/>
        </authorList>
    </citation>
    <scope>NUCLEOTIDE SEQUENCE [LARGE SCALE GENOMIC DNA]</scope>
    <source>
        <strain evidence="3">PCC 7822</strain>
        <plasmid evidence="3">Cy782202</plasmid>
    </source>
</reference>
<dbReference type="InterPro" id="IPR025669">
    <property type="entry name" value="AAA_dom"/>
</dbReference>
<evidence type="ECO:0000313" key="2">
    <source>
        <dbReference type="EMBL" id="ADN18250.1"/>
    </source>
</evidence>
<sequence>MQQLRLAILSNAGGSGKTTLATHLTYLLSIAKYSVATIDLDPQGSINVFCGLPRPDESQTIAAVLSNDKFSGDWPIVPLWNNKGVKSAYACQGEKILEKTSNELVLHQRGAYLLGDRLDDFPLKQDVIIFDCPATLGPLPTIAITAATHILVPVQVEPKSTAGASKLLEWLYEKFGILRLNPRPKILGFVPNQYDRKIAIHRTLLEQLSPMLSELGIHCFNPIRSSSEFKNACALGLPLQLYRPSHPACKDFNPIIKALKNELNQGEKLWAAG</sequence>
<organism evidence="2 3">
    <name type="scientific">Gloeothece verrucosa (strain PCC 7822)</name>
    <name type="common">Cyanothece sp. (strain PCC 7822)</name>
    <dbReference type="NCBI Taxonomy" id="497965"/>
    <lineage>
        <taxon>Bacteria</taxon>
        <taxon>Bacillati</taxon>
        <taxon>Cyanobacteriota</taxon>
        <taxon>Cyanophyceae</taxon>
        <taxon>Oscillatoriophycideae</taxon>
        <taxon>Chroococcales</taxon>
        <taxon>Aphanothecaceae</taxon>
        <taxon>Gloeothece</taxon>
        <taxon>Gloeothece verrucosa</taxon>
    </lineage>
</organism>
<dbReference type="EMBL" id="CP002200">
    <property type="protein sequence ID" value="ADN18250.1"/>
    <property type="molecule type" value="Genomic_DNA"/>
</dbReference>
<gene>
    <name evidence="2" type="ordered locus">Cyan7822_6471</name>
</gene>
<dbReference type="InterPro" id="IPR050678">
    <property type="entry name" value="DNA_Partitioning_ATPase"/>
</dbReference>
<proteinExistence type="predicted"/>
<dbReference type="PANTHER" id="PTHR13696:SF52">
    <property type="entry name" value="PARA FAMILY PROTEIN CT_582"/>
    <property type="match status" value="1"/>
</dbReference>
<name>E0UMS0_GLOV7</name>
<keyword evidence="3" id="KW-1185">Reference proteome</keyword>
<evidence type="ECO:0000313" key="3">
    <source>
        <dbReference type="Proteomes" id="UP000008206"/>
    </source>
</evidence>
<accession>E0UMS0</accession>
<feature type="domain" description="AAA" evidence="1">
    <location>
        <begin position="7"/>
        <end position="170"/>
    </location>
</feature>
<geneLocation type="plasmid" evidence="2 3">
    <name>Cy782202</name>
</geneLocation>